<protein>
    <submittedName>
        <fullName evidence="1">Uncharacterized protein</fullName>
    </submittedName>
</protein>
<reference evidence="1" key="1">
    <citation type="submission" date="2023-07" db="EMBL/GenBank/DDBJ databases">
        <title>A chromosome-level genome assembly of Lolium multiflorum.</title>
        <authorList>
            <person name="Chen Y."/>
            <person name="Copetti D."/>
            <person name="Kolliker R."/>
            <person name="Studer B."/>
        </authorList>
    </citation>
    <scope>NUCLEOTIDE SEQUENCE</scope>
    <source>
        <strain evidence="1">02402/16</strain>
        <tissue evidence="1">Leaf</tissue>
    </source>
</reference>
<sequence>MAAEAWARGSVPWEEAVAFSGDMDSILSGDGAMGECHGSLTLGELRGLHASDDDDSPRILHLNSRLEDYWSRRPELEMNTCFRMQRGKAQRCDVTPYKDDDPGVVRAPQGLNPFYFD</sequence>
<accession>A0AAD8RSL5</accession>
<gene>
    <name evidence="1" type="ORF">QYE76_004472</name>
</gene>
<comment type="caution">
    <text evidence="1">The sequence shown here is derived from an EMBL/GenBank/DDBJ whole genome shotgun (WGS) entry which is preliminary data.</text>
</comment>
<proteinExistence type="predicted"/>
<dbReference type="EMBL" id="JAUUTY010000005">
    <property type="protein sequence ID" value="KAK1630157.1"/>
    <property type="molecule type" value="Genomic_DNA"/>
</dbReference>
<dbReference type="AlphaFoldDB" id="A0AAD8RSL5"/>
<evidence type="ECO:0000313" key="1">
    <source>
        <dbReference type="EMBL" id="KAK1630157.1"/>
    </source>
</evidence>
<name>A0AAD8RSL5_LOLMU</name>
<organism evidence="1 2">
    <name type="scientific">Lolium multiflorum</name>
    <name type="common">Italian ryegrass</name>
    <name type="synonym">Lolium perenne subsp. multiflorum</name>
    <dbReference type="NCBI Taxonomy" id="4521"/>
    <lineage>
        <taxon>Eukaryota</taxon>
        <taxon>Viridiplantae</taxon>
        <taxon>Streptophyta</taxon>
        <taxon>Embryophyta</taxon>
        <taxon>Tracheophyta</taxon>
        <taxon>Spermatophyta</taxon>
        <taxon>Magnoliopsida</taxon>
        <taxon>Liliopsida</taxon>
        <taxon>Poales</taxon>
        <taxon>Poaceae</taxon>
        <taxon>BOP clade</taxon>
        <taxon>Pooideae</taxon>
        <taxon>Poodae</taxon>
        <taxon>Poeae</taxon>
        <taxon>Poeae Chloroplast Group 2 (Poeae type)</taxon>
        <taxon>Loliodinae</taxon>
        <taxon>Loliinae</taxon>
        <taxon>Lolium</taxon>
    </lineage>
</organism>
<dbReference type="Proteomes" id="UP001231189">
    <property type="component" value="Unassembled WGS sequence"/>
</dbReference>
<keyword evidence="2" id="KW-1185">Reference proteome</keyword>
<evidence type="ECO:0000313" key="2">
    <source>
        <dbReference type="Proteomes" id="UP001231189"/>
    </source>
</evidence>